<sequence>MGKIKLDKDQKAYLETTAGSDITLTGFTKATKAHLGAVELENIWSHAAIPYLANHTSLNKQQAARRLLQHKIKQRLAEFKTAVMMRNHTSIMMVHVTQELEIVAAHHVKEYRTFMHDGDGQKHPQESTDDETEGEADRPSSKRSKQEAATSKLLGPLLSSEDETSDFRTTSLQSSTRSSLNSIEFTHFNRLVGRGTTSCQLSTDARIIVDGADISQILMEVRRGVLRKQNEVREVDELFLLKRHLTPRAYRDLSLTTLEHTPLHDITTLADTAAFAAQNTYQATRAFIDDKKYSSQGLAGRLLSIYTSRPALWQTQDSFPSAAGVLGLNEDSYMESAVKGIIYTVMGDLEVVDHWSRDPFPTPHLFDEEYYPDYFAELDGFPIMVAEVKKPGVVPQEARKDDQRRVPSLLKLAIDRMLEAGVVEPGAVGILVQDSRCTVSVLTLEKEAIYLHRPLGVFQIPTSNIQLGLLLAALGPLASAKAAVKKTFEAVESRSGWDTTKAWRRPSYHLKGVKIPAPVIPENDKED</sequence>
<protein>
    <submittedName>
        <fullName evidence="2">Uncharacterized protein</fullName>
    </submittedName>
</protein>
<evidence type="ECO:0000313" key="2">
    <source>
        <dbReference type="EMBL" id="KAG9065540.1"/>
    </source>
</evidence>
<dbReference type="OrthoDB" id="2446735at2759"/>
<gene>
    <name evidence="2" type="ORF">KI688_001828</name>
</gene>
<comment type="caution">
    <text evidence="2">The sequence shown here is derived from an EMBL/GenBank/DDBJ whole genome shotgun (WGS) entry which is preliminary data.</text>
</comment>
<proteinExistence type="predicted"/>
<accession>A0A9P7XQM0</accession>
<reference evidence="2" key="1">
    <citation type="submission" date="2021-06" db="EMBL/GenBank/DDBJ databases">
        <title>Genome Sequence of Mortierella hyaline Strain SCG-10, a Cold-Adapted, Nitrate-Reducing Fungus Isolated from Soil in Minnesota, USA.</title>
        <authorList>
            <person name="Aldossari N."/>
        </authorList>
    </citation>
    <scope>NUCLEOTIDE SEQUENCE</scope>
    <source>
        <strain evidence="2">SCG-10</strain>
    </source>
</reference>
<feature type="compositionally biased region" description="Basic and acidic residues" evidence="1">
    <location>
        <begin position="114"/>
        <end position="126"/>
    </location>
</feature>
<evidence type="ECO:0000313" key="3">
    <source>
        <dbReference type="Proteomes" id="UP000707451"/>
    </source>
</evidence>
<dbReference type="AlphaFoldDB" id="A0A9P7XQM0"/>
<feature type="compositionally biased region" description="Basic and acidic residues" evidence="1">
    <location>
        <begin position="135"/>
        <end position="146"/>
    </location>
</feature>
<name>A0A9P7XQM0_9FUNG</name>
<evidence type="ECO:0000256" key="1">
    <source>
        <dbReference type="SAM" id="MobiDB-lite"/>
    </source>
</evidence>
<organism evidence="2 3">
    <name type="scientific">Linnemannia hyalina</name>
    <dbReference type="NCBI Taxonomy" id="64524"/>
    <lineage>
        <taxon>Eukaryota</taxon>
        <taxon>Fungi</taxon>
        <taxon>Fungi incertae sedis</taxon>
        <taxon>Mucoromycota</taxon>
        <taxon>Mortierellomycotina</taxon>
        <taxon>Mortierellomycetes</taxon>
        <taxon>Mortierellales</taxon>
        <taxon>Mortierellaceae</taxon>
        <taxon>Linnemannia</taxon>
    </lineage>
</organism>
<keyword evidence="3" id="KW-1185">Reference proteome</keyword>
<dbReference type="Proteomes" id="UP000707451">
    <property type="component" value="Unassembled WGS sequence"/>
</dbReference>
<feature type="region of interest" description="Disordered" evidence="1">
    <location>
        <begin position="114"/>
        <end position="173"/>
    </location>
</feature>
<dbReference type="EMBL" id="JAHRHY010000011">
    <property type="protein sequence ID" value="KAG9065540.1"/>
    <property type="molecule type" value="Genomic_DNA"/>
</dbReference>